<dbReference type="AlphaFoldDB" id="A0A1H5WBX2"/>
<dbReference type="EMBL" id="FNVG01000005">
    <property type="protein sequence ID" value="SEF96964.1"/>
    <property type="molecule type" value="Genomic_DNA"/>
</dbReference>
<dbReference type="RefSeq" id="WP_103879704.1">
    <property type="nucleotide sequence ID" value="NZ_FNVG01000005.1"/>
</dbReference>
<protein>
    <recommendedName>
        <fullName evidence="3">Lipoprotein</fullName>
    </recommendedName>
</protein>
<dbReference type="Proteomes" id="UP000236721">
    <property type="component" value="Unassembled WGS sequence"/>
</dbReference>
<dbReference type="PROSITE" id="PS51257">
    <property type="entry name" value="PROKAR_LIPOPROTEIN"/>
    <property type="match status" value="1"/>
</dbReference>
<sequence length="84" mass="9622">MLKVAFYLIVLSTLGGCASHNEYASELDLHLHNAEARNYCKQIKESEQYYQCFNTFMLKDSQVTMHKFLATKRSLARVMNANAA</sequence>
<evidence type="ECO:0000313" key="2">
    <source>
        <dbReference type="Proteomes" id="UP000236721"/>
    </source>
</evidence>
<reference evidence="2" key="1">
    <citation type="submission" date="2016-10" db="EMBL/GenBank/DDBJ databases">
        <authorList>
            <person name="Varghese N."/>
            <person name="Submissions S."/>
        </authorList>
    </citation>
    <scope>NUCLEOTIDE SEQUENCE [LARGE SCALE GENOMIC DNA]</scope>
    <source>
        <strain evidence="2">CGMCC 1.7062</strain>
    </source>
</reference>
<gene>
    <name evidence="1" type="ORF">SAMN04488244_105207</name>
</gene>
<name>A0A1H5WBX2_9VIBR</name>
<evidence type="ECO:0000313" key="1">
    <source>
        <dbReference type="EMBL" id="SEF96964.1"/>
    </source>
</evidence>
<organism evidence="1 2">
    <name type="scientific">Vibrio hangzhouensis</name>
    <dbReference type="NCBI Taxonomy" id="462991"/>
    <lineage>
        <taxon>Bacteria</taxon>
        <taxon>Pseudomonadati</taxon>
        <taxon>Pseudomonadota</taxon>
        <taxon>Gammaproteobacteria</taxon>
        <taxon>Vibrionales</taxon>
        <taxon>Vibrionaceae</taxon>
        <taxon>Vibrio</taxon>
    </lineage>
</organism>
<proteinExistence type="predicted"/>
<accession>A0A1H5WBX2</accession>
<evidence type="ECO:0008006" key="3">
    <source>
        <dbReference type="Google" id="ProtNLM"/>
    </source>
</evidence>
<keyword evidence="2" id="KW-1185">Reference proteome</keyword>
<dbReference type="OrthoDB" id="5901995at2"/>